<evidence type="ECO:0000256" key="1">
    <source>
        <dbReference type="ARBA" id="ARBA00004123"/>
    </source>
</evidence>
<dbReference type="CDD" id="cd20704">
    <property type="entry name" value="Orc3"/>
    <property type="match status" value="2"/>
</dbReference>
<dbReference type="OrthoDB" id="10265211at2759"/>
<comment type="caution">
    <text evidence="9">The sequence shown here is derived from an EMBL/GenBank/DDBJ whole genome shotgun (WGS) entry which is preliminary data.</text>
</comment>
<reference evidence="9" key="1">
    <citation type="submission" date="2021-02" db="EMBL/GenBank/DDBJ databases">
        <authorList>
            <person name="Nowell W R."/>
        </authorList>
    </citation>
    <scope>NUCLEOTIDE SEQUENCE</scope>
    <source>
        <strain evidence="9">Ploen Becks lab</strain>
    </source>
</reference>
<dbReference type="InterPro" id="IPR040855">
    <property type="entry name" value="ORC_WH_C"/>
</dbReference>
<comment type="subcellular location">
    <subcellularLocation>
        <location evidence="1">Nucleus</location>
    </subcellularLocation>
</comment>
<keyword evidence="4" id="KW-0238">DNA-binding</keyword>
<evidence type="ECO:0000259" key="7">
    <source>
        <dbReference type="Pfam" id="PF07034"/>
    </source>
</evidence>
<organism evidence="9 10">
    <name type="scientific">Brachionus calyciflorus</name>
    <dbReference type="NCBI Taxonomy" id="104777"/>
    <lineage>
        <taxon>Eukaryota</taxon>
        <taxon>Metazoa</taxon>
        <taxon>Spiralia</taxon>
        <taxon>Gnathifera</taxon>
        <taxon>Rotifera</taxon>
        <taxon>Eurotatoria</taxon>
        <taxon>Monogononta</taxon>
        <taxon>Pseudotrocha</taxon>
        <taxon>Ploima</taxon>
        <taxon>Brachionidae</taxon>
        <taxon>Brachionus</taxon>
    </lineage>
</organism>
<dbReference type="AlphaFoldDB" id="A0A813ZMT5"/>
<evidence type="ECO:0000313" key="9">
    <source>
        <dbReference type="EMBL" id="CAF0902599.1"/>
    </source>
</evidence>
<evidence type="ECO:0000256" key="3">
    <source>
        <dbReference type="ARBA" id="ARBA00022705"/>
    </source>
</evidence>
<dbReference type="PANTHER" id="PTHR12748">
    <property type="entry name" value="ORIGIN RECOGNITION COMPLEX SUBUNIT 3"/>
    <property type="match status" value="1"/>
</dbReference>
<comment type="similarity">
    <text evidence="2">Belongs to the ORC3 family.</text>
</comment>
<feature type="domain" description="Origin recognition complex subunit 3 winged helix C-terminal" evidence="8">
    <location>
        <begin position="655"/>
        <end position="783"/>
    </location>
</feature>
<sequence>MSEEYIRIHKPAYLQATATPKTPRNSRRKSVSQSAKKLKKQEALKSQEKGDVLNEVFNIFDEKIKKAKQEIHHDLFESTYENILQYFDYYAFKRSVCTSSSEDIMFNPVCNVIPTIALFTGINTQDYAYLCDNLSDKLKDTFTENLFFINEKNSNNIKTLVNSIFSQWEGMCDNEDKLVKRNVFTFRYLFDLIKSDSMEDIRQGSVIFFFKQFELIPRETIECFVSLISCHMETLPIYFIIELASQTNIIQEQLSSNVISKLCIKKLYLMSPNQYIDRFVSKLFIDENMMFKISGDIFKYLMDMYHDYNYSISTFIHALKFCYFDHLQQSDLNALFISNETDDLNLFDSIIQHINQSDLNKAQLKSICSSLNERSPNMTVQSIQKNWQQYNNQFVLMCQFLYEIVKQFPEPNENSLFSNNTRSFIDLYVKVCNLTCSKNKKFCEMSEFLHLKNLLQLSSLDTMNDLVTSFLRIIKTRVLNNQKSYNTEFLNEIHDFCELLDRMKKSLTIKNCDTSFNEEEEEQQLQAPPSPEEIYDIDSKINQLEFLTTNESPKLKSFVSRKSSVRTLKVLSENSPSKTIKRHSLAAPMMMMTPAQKKSQNNKQIKTLLNNLIEWLSQNFSLYFDNDFTTSVPFSNFFCYSNLDKMKKRLFDVQRLNLHDCLLSSFDYLKSNELLPEKLTESPRKKQKNSRKSSCPSPILDLDSALLPINVAYKLYLECGHMINLHDWLQAFVDKLENAGLDELSETKRKQMIALFFRTITELQFMGFIKPTSRKVDHVIKLTNGSGLLACE</sequence>
<feature type="domain" description="Origin recognition complex subunit 3 N-terminal" evidence="7">
    <location>
        <begin position="20"/>
        <end position="332"/>
    </location>
</feature>
<dbReference type="InterPro" id="IPR020795">
    <property type="entry name" value="ORC3"/>
</dbReference>
<dbReference type="GO" id="GO:0003688">
    <property type="term" value="F:DNA replication origin binding"/>
    <property type="evidence" value="ECO:0007669"/>
    <property type="project" value="TreeGrafter"/>
</dbReference>
<evidence type="ECO:0000256" key="4">
    <source>
        <dbReference type="ARBA" id="ARBA00023125"/>
    </source>
</evidence>
<dbReference type="GO" id="GO:0031261">
    <property type="term" value="C:DNA replication preinitiation complex"/>
    <property type="evidence" value="ECO:0007669"/>
    <property type="project" value="TreeGrafter"/>
</dbReference>
<keyword evidence="3" id="KW-0235">DNA replication</keyword>
<dbReference type="PANTHER" id="PTHR12748:SF0">
    <property type="entry name" value="ORIGIN RECOGNITION COMPLEX SUBUNIT 3"/>
    <property type="match status" value="1"/>
</dbReference>
<accession>A0A813ZMT5</accession>
<feature type="region of interest" description="Disordered" evidence="6">
    <location>
        <begin position="16"/>
        <end position="43"/>
    </location>
</feature>
<evidence type="ECO:0000256" key="6">
    <source>
        <dbReference type="SAM" id="MobiDB-lite"/>
    </source>
</evidence>
<evidence type="ECO:0008006" key="11">
    <source>
        <dbReference type="Google" id="ProtNLM"/>
    </source>
</evidence>
<evidence type="ECO:0000256" key="5">
    <source>
        <dbReference type="ARBA" id="ARBA00023242"/>
    </source>
</evidence>
<dbReference type="GO" id="GO:0005664">
    <property type="term" value="C:nuclear origin of replication recognition complex"/>
    <property type="evidence" value="ECO:0007669"/>
    <property type="project" value="InterPro"/>
</dbReference>
<dbReference type="Pfam" id="PF07034">
    <property type="entry name" value="ORC3_N"/>
    <property type="match status" value="1"/>
</dbReference>
<evidence type="ECO:0000259" key="8">
    <source>
        <dbReference type="Pfam" id="PF18137"/>
    </source>
</evidence>
<gene>
    <name evidence="9" type="ORF">OXX778_LOCUS11476</name>
</gene>
<keyword evidence="10" id="KW-1185">Reference proteome</keyword>
<keyword evidence="5" id="KW-0539">Nucleus</keyword>
<dbReference type="GO" id="GO:0006270">
    <property type="term" value="P:DNA replication initiation"/>
    <property type="evidence" value="ECO:0007669"/>
    <property type="project" value="TreeGrafter"/>
</dbReference>
<dbReference type="Pfam" id="PF18137">
    <property type="entry name" value="WHD_ORC"/>
    <property type="match status" value="1"/>
</dbReference>
<evidence type="ECO:0000313" key="10">
    <source>
        <dbReference type="Proteomes" id="UP000663879"/>
    </source>
</evidence>
<proteinExistence type="inferred from homology"/>
<name>A0A813ZMT5_9BILA</name>
<dbReference type="Proteomes" id="UP000663879">
    <property type="component" value="Unassembled WGS sequence"/>
</dbReference>
<protein>
    <recommendedName>
        <fullName evidence="11">Origin recognition complex subunit 3</fullName>
    </recommendedName>
</protein>
<dbReference type="EMBL" id="CAJNOC010001950">
    <property type="protein sequence ID" value="CAF0902599.1"/>
    <property type="molecule type" value="Genomic_DNA"/>
</dbReference>
<dbReference type="InterPro" id="IPR045667">
    <property type="entry name" value="ORC3_N"/>
</dbReference>
<evidence type="ECO:0000256" key="2">
    <source>
        <dbReference type="ARBA" id="ARBA00010977"/>
    </source>
</evidence>
<dbReference type="GO" id="GO:0005656">
    <property type="term" value="C:nuclear pre-replicative complex"/>
    <property type="evidence" value="ECO:0007669"/>
    <property type="project" value="TreeGrafter"/>
</dbReference>